<evidence type="ECO:0000313" key="2">
    <source>
        <dbReference type="Proteomes" id="UP000032552"/>
    </source>
</evidence>
<name>A0A0C9PPE9_LACPA</name>
<dbReference type="NCBIfam" id="NF003353">
    <property type="entry name" value="PRK04387.1"/>
    <property type="match status" value="1"/>
</dbReference>
<dbReference type="Gene3D" id="1.10.220.80">
    <property type="entry name" value="BH2638-like"/>
    <property type="match status" value="1"/>
</dbReference>
<proteinExistence type="predicted"/>
<accession>A0A0C9PPE9</accession>
<organism evidence="1 2">
    <name type="scientific">Lacticaseibacillus paracasei NRIC 0644</name>
    <dbReference type="NCBI Taxonomy" id="1435038"/>
    <lineage>
        <taxon>Bacteria</taxon>
        <taxon>Bacillati</taxon>
        <taxon>Bacillota</taxon>
        <taxon>Bacilli</taxon>
        <taxon>Lactobacillales</taxon>
        <taxon>Lactobacillaceae</taxon>
        <taxon>Lacticaseibacillus</taxon>
    </lineage>
</organism>
<dbReference type="InterPro" id="IPR007920">
    <property type="entry name" value="UPF0223"/>
</dbReference>
<evidence type="ECO:0000313" key="1">
    <source>
        <dbReference type="EMBL" id="GAN36801.1"/>
    </source>
</evidence>
<dbReference type="Pfam" id="PF05256">
    <property type="entry name" value="UPF0223"/>
    <property type="match status" value="1"/>
</dbReference>
<reference evidence="2" key="1">
    <citation type="submission" date="2014-05" db="EMBL/GenBank/DDBJ databases">
        <title>Whole genome sequencing of Lactobacillus casei NRIC0644.</title>
        <authorList>
            <person name="Atarashi H."/>
            <person name="Yoshida Y."/>
            <person name="Fujimura S."/>
            <person name="Tanaka N."/>
            <person name="Shiwa Y."/>
            <person name="Yoshikawa H."/>
            <person name="Okada S."/>
            <person name="Nakagawa J."/>
        </authorList>
    </citation>
    <scope>NUCLEOTIDE SEQUENCE [LARGE SCALE GENOMIC DNA]</scope>
    <source>
        <strain evidence="2">NRIC0644</strain>
    </source>
</reference>
<gene>
    <name evidence="1" type="ORF">LC0644_1390</name>
</gene>
<dbReference type="EMBL" id="BAYM01000088">
    <property type="protein sequence ID" value="GAN36801.1"/>
    <property type="molecule type" value="Genomic_DNA"/>
</dbReference>
<dbReference type="Proteomes" id="UP000032552">
    <property type="component" value="Unassembled WGS sequence"/>
</dbReference>
<dbReference type="PIRSF" id="PIRSF037260">
    <property type="entry name" value="UPF0223"/>
    <property type="match status" value="1"/>
</dbReference>
<dbReference type="SUPFAM" id="SSF158504">
    <property type="entry name" value="BH2638-like"/>
    <property type="match status" value="1"/>
</dbReference>
<dbReference type="AlphaFoldDB" id="A0A0C9PPE9"/>
<comment type="caution">
    <text evidence="1">The sequence shown here is derived from an EMBL/GenBank/DDBJ whole genome shotgun (WGS) entry which is preliminary data.</text>
</comment>
<dbReference type="RefSeq" id="WP_003590614.1">
    <property type="nucleotide sequence ID" value="NZ_BAYM01000088.1"/>
</dbReference>
<protein>
    <submittedName>
        <fullName evidence="1">Uncharacterized protein</fullName>
    </submittedName>
</protein>
<sequence>MKPNYAYPLDIDWTTVEKVKVTTFYTLVEDAYEHGVDRDNLLAAYRGFKEVVPDKGTERKLDREFEALSGYSMYTVIQMARKGVSQKIRVRVS</sequence>
<dbReference type="InterPro" id="IPR023324">
    <property type="entry name" value="BH2638-like_sf"/>
</dbReference>